<feature type="domain" description="Cytochrome c" evidence="5">
    <location>
        <begin position="32"/>
        <end position="148"/>
    </location>
</feature>
<evidence type="ECO:0000256" key="4">
    <source>
        <dbReference type="PROSITE-ProRule" id="PRU00433"/>
    </source>
</evidence>
<gene>
    <name evidence="6" type="ORF">J1C50_18805</name>
</gene>
<dbReference type="SUPFAM" id="SSF46626">
    <property type="entry name" value="Cytochrome c"/>
    <property type="match status" value="1"/>
</dbReference>
<dbReference type="RefSeq" id="WP_152596861.1">
    <property type="nucleotide sequence ID" value="NZ_JAFLRD010000017.1"/>
</dbReference>
<evidence type="ECO:0000313" key="6">
    <source>
        <dbReference type="EMBL" id="MBO0417565.1"/>
    </source>
</evidence>
<comment type="caution">
    <text evidence="6">The sequence shown here is derived from an EMBL/GenBank/DDBJ whole genome shotgun (WGS) entry which is preliminary data.</text>
</comment>
<evidence type="ECO:0000313" key="7">
    <source>
        <dbReference type="Proteomes" id="UP000664349"/>
    </source>
</evidence>
<evidence type="ECO:0000259" key="5">
    <source>
        <dbReference type="PROSITE" id="PS51007"/>
    </source>
</evidence>
<protein>
    <submittedName>
        <fullName evidence="6">C-type cytochrome</fullName>
    </submittedName>
</protein>
<evidence type="ECO:0000256" key="2">
    <source>
        <dbReference type="ARBA" id="ARBA00022723"/>
    </source>
</evidence>
<dbReference type="InterPro" id="IPR009056">
    <property type="entry name" value="Cyt_c-like_dom"/>
</dbReference>
<dbReference type="Proteomes" id="UP000664349">
    <property type="component" value="Unassembled WGS sequence"/>
</dbReference>
<sequence>MWPGSSPSIKQRLGGLACALALLGIPCAAGGEEAPAGGRLFYGQVALIGQLYVHNRPLGAEYVRCANCHRLQDQARAEGRFGPDLGAKFLTEPSARRGGPERAYTEQSFCEMLRTGKDPTAILISTDMPRYRLSAAECRALWLYLQEH</sequence>
<evidence type="ECO:0000256" key="1">
    <source>
        <dbReference type="ARBA" id="ARBA00022617"/>
    </source>
</evidence>
<organism evidence="6 7">
    <name type="scientific">Chromobacterium haemolyticum</name>
    <dbReference type="NCBI Taxonomy" id="394935"/>
    <lineage>
        <taxon>Bacteria</taxon>
        <taxon>Pseudomonadati</taxon>
        <taxon>Pseudomonadota</taxon>
        <taxon>Betaproteobacteria</taxon>
        <taxon>Neisseriales</taxon>
        <taxon>Chromobacteriaceae</taxon>
        <taxon>Chromobacterium</taxon>
    </lineage>
</organism>
<reference evidence="6 7" key="1">
    <citation type="submission" date="2021-03" db="EMBL/GenBank/DDBJ databases">
        <title>First Case of infection caused by Chromobacterium haemolyticum derived from water in China.</title>
        <authorList>
            <person name="Chen J."/>
            <person name="Liu C."/>
        </authorList>
    </citation>
    <scope>NUCLEOTIDE SEQUENCE [LARGE SCALE GENOMIC DNA]</scope>
    <source>
        <strain evidence="6 7">WJ-5</strain>
    </source>
</reference>
<dbReference type="Pfam" id="PF00034">
    <property type="entry name" value="Cytochrom_C"/>
    <property type="match status" value="1"/>
</dbReference>
<keyword evidence="3 4" id="KW-0408">Iron</keyword>
<dbReference type="InterPro" id="IPR036909">
    <property type="entry name" value="Cyt_c-like_dom_sf"/>
</dbReference>
<keyword evidence="2 4" id="KW-0479">Metal-binding</keyword>
<dbReference type="EMBL" id="JAFLRD010000017">
    <property type="protein sequence ID" value="MBO0417565.1"/>
    <property type="molecule type" value="Genomic_DNA"/>
</dbReference>
<name>A0ABS3GR92_9NEIS</name>
<keyword evidence="1 4" id="KW-0349">Heme</keyword>
<proteinExistence type="predicted"/>
<dbReference type="PROSITE" id="PS51007">
    <property type="entry name" value="CYTC"/>
    <property type="match status" value="1"/>
</dbReference>
<accession>A0ABS3GR92</accession>
<evidence type="ECO:0000256" key="3">
    <source>
        <dbReference type="ARBA" id="ARBA00023004"/>
    </source>
</evidence>
<dbReference type="Gene3D" id="1.10.760.10">
    <property type="entry name" value="Cytochrome c-like domain"/>
    <property type="match status" value="1"/>
</dbReference>
<keyword evidence="7" id="KW-1185">Reference proteome</keyword>